<feature type="repeat" description="FG-GAP" evidence="5">
    <location>
        <begin position="264"/>
        <end position="326"/>
    </location>
</feature>
<evidence type="ECO:0000313" key="7">
    <source>
        <dbReference type="EMBL" id="OMJ24178.1"/>
    </source>
</evidence>
<dbReference type="GO" id="GO:0004621">
    <property type="term" value="F:glycosylphosphatidylinositol phospholipase D activity"/>
    <property type="evidence" value="ECO:0007669"/>
    <property type="project" value="TreeGrafter"/>
</dbReference>
<reference evidence="7 8" key="1">
    <citation type="submission" date="2017-01" db="EMBL/GenBank/DDBJ databases">
        <authorList>
            <person name="Mah S.A."/>
            <person name="Swanson W.J."/>
            <person name="Moy G.W."/>
            <person name="Vacquier V.D."/>
        </authorList>
    </citation>
    <scope>NUCLEOTIDE SEQUENCE [LARGE SCALE GENOMIC DNA]</scope>
    <source>
        <strain evidence="7 8">GSMNP</strain>
    </source>
</reference>
<organism evidence="7 8">
    <name type="scientific">Smittium culicis</name>
    <dbReference type="NCBI Taxonomy" id="133412"/>
    <lineage>
        <taxon>Eukaryota</taxon>
        <taxon>Fungi</taxon>
        <taxon>Fungi incertae sedis</taxon>
        <taxon>Zoopagomycota</taxon>
        <taxon>Kickxellomycotina</taxon>
        <taxon>Harpellomycetes</taxon>
        <taxon>Harpellales</taxon>
        <taxon>Legeriomycetaceae</taxon>
        <taxon>Smittium</taxon>
    </lineage>
</organism>
<keyword evidence="4" id="KW-0325">Glycoprotein</keyword>
<dbReference type="Gene3D" id="2.130.10.130">
    <property type="entry name" value="Integrin alpha, N-terminal"/>
    <property type="match status" value="2"/>
</dbReference>
<dbReference type="AlphaFoldDB" id="A0A1R1YBC7"/>
<dbReference type="STRING" id="133412.A0A1R1YBC7"/>
<comment type="caution">
    <text evidence="7">The sequence shown here is derived from an EMBL/GenBank/DDBJ whole genome shotgun (WGS) entry which is preliminary data.</text>
</comment>
<dbReference type="PANTHER" id="PTHR23221">
    <property type="entry name" value="GLYCOSYLPHOSPHATIDYLINOSITOL PHOSPHOLIPASE D"/>
    <property type="match status" value="1"/>
</dbReference>
<evidence type="ECO:0000256" key="5">
    <source>
        <dbReference type="PROSITE-ProRule" id="PRU00803"/>
    </source>
</evidence>
<evidence type="ECO:0000256" key="3">
    <source>
        <dbReference type="ARBA" id="ARBA00022801"/>
    </source>
</evidence>
<feature type="repeat" description="FG-GAP" evidence="5">
    <location>
        <begin position="190"/>
        <end position="251"/>
    </location>
</feature>
<evidence type="ECO:0000256" key="4">
    <source>
        <dbReference type="ARBA" id="ARBA00023180"/>
    </source>
</evidence>
<keyword evidence="2" id="KW-0677">Repeat</keyword>
<accession>A0A1R1YBC7</accession>
<proteinExistence type="predicted"/>
<protein>
    <submittedName>
        <fullName evidence="7">Phosphatidylinositol-glycan-specific phospholipase D</fullName>
    </submittedName>
</protein>
<dbReference type="InterPro" id="IPR000413">
    <property type="entry name" value="Integrin_alpha"/>
</dbReference>
<dbReference type="Pfam" id="PF01839">
    <property type="entry name" value="FG-GAP"/>
    <property type="match status" value="2"/>
</dbReference>
<evidence type="ECO:0000256" key="6">
    <source>
        <dbReference type="SAM" id="MobiDB-lite"/>
    </source>
</evidence>
<feature type="region of interest" description="Disordered" evidence="6">
    <location>
        <begin position="382"/>
        <end position="408"/>
    </location>
</feature>
<dbReference type="GO" id="GO:0008305">
    <property type="term" value="C:integrin complex"/>
    <property type="evidence" value="ECO:0007669"/>
    <property type="project" value="InterPro"/>
</dbReference>
<dbReference type="EMBL" id="LSSN01000393">
    <property type="protein sequence ID" value="OMJ24178.1"/>
    <property type="molecule type" value="Genomic_DNA"/>
</dbReference>
<dbReference type="SMART" id="SM00191">
    <property type="entry name" value="Int_alpha"/>
    <property type="match status" value="4"/>
</dbReference>
<name>A0A1R1YBC7_9FUNG</name>
<evidence type="ECO:0000256" key="1">
    <source>
        <dbReference type="ARBA" id="ARBA00022729"/>
    </source>
</evidence>
<dbReference type="GO" id="GO:0007155">
    <property type="term" value="P:cell adhesion"/>
    <property type="evidence" value="ECO:0007669"/>
    <property type="project" value="InterPro"/>
</dbReference>
<dbReference type="PANTHER" id="PTHR23221:SF7">
    <property type="entry name" value="PHOSPHATIDYLINOSITOL-GLYCAN-SPECIFIC PHOSPHOLIPASE D"/>
    <property type="match status" value="1"/>
</dbReference>
<dbReference type="PRINTS" id="PR01185">
    <property type="entry name" value="INTEGRINA"/>
</dbReference>
<keyword evidence="8" id="KW-1185">Reference proteome</keyword>
<evidence type="ECO:0000256" key="2">
    <source>
        <dbReference type="ARBA" id="ARBA00022737"/>
    </source>
</evidence>
<dbReference type="SUPFAM" id="SSF69318">
    <property type="entry name" value="Integrin alpha N-terminal domain"/>
    <property type="match status" value="1"/>
</dbReference>
<gene>
    <name evidence="7" type="ORF">AYI70_g1756</name>
</gene>
<dbReference type="Proteomes" id="UP000187283">
    <property type="component" value="Unassembled WGS sequence"/>
</dbReference>
<keyword evidence="3" id="KW-0378">Hydrolase</keyword>
<dbReference type="InterPro" id="IPR013517">
    <property type="entry name" value="FG-GAP"/>
</dbReference>
<dbReference type="PROSITE" id="PS51470">
    <property type="entry name" value="FG_GAP"/>
    <property type="match status" value="2"/>
</dbReference>
<dbReference type="GO" id="GO:0031012">
    <property type="term" value="C:extracellular matrix"/>
    <property type="evidence" value="ECO:0007669"/>
    <property type="project" value="TreeGrafter"/>
</dbReference>
<dbReference type="InterPro" id="IPR028994">
    <property type="entry name" value="Integrin_alpha_N"/>
</dbReference>
<evidence type="ECO:0000313" key="8">
    <source>
        <dbReference type="Proteomes" id="UP000187283"/>
    </source>
</evidence>
<dbReference type="GO" id="GO:0005615">
    <property type="term" value="C:extracellular space"/>
    <property type="evidence" value="ECO:0007669"/>
    <property type="project" value="TreeGrafter"/>
</dbReference>
<keyword evidence="1" id="KW-0732">Signal</keyword>
<dbReference type="OrthoDB" id="5573735at2759"/>
<dbReference type="InterPro" id="IPR013519">
    <property type="entry name" value="Int_alpha_beta-p"/>
</dbReference>
<sequence length="447" mass="49289">MGPISSVVNVVQNKNGFTEFSLSQDFINSYSSQKLNKTDFETNSDIKAKLASPETHKNFNNKRDQKHFSLLKDFSRNTPNKTSYPQSTDGCESIDELASKQSLIYTLAPYSLLGKSIAFGDFAGNNKSQIAIGAPFYFDKAVKSQVGAVFISDMDSFTDSKKDYQIEKISKRTIFLPTSEKSSYKNKVFEESISFSSIDKFSMFGASLLTLDINNDGIDDLVVGAPWVYGMMAKNRGKIFIYFGNKDTGLSSTPDQIIDSENIGIEFINKHALNGIRIGDNLFSGDLNGNGIKDLIVGAPLTNFKKHLDQAGAVLVFSSSMHSHAYNKTNISSNKLKLNLVISSPSPSPYGWFGSTVASFRKVYDNNFVNLLAIGSPGHRTYNDKRASSRDSSNFGSAKKHTTSDDVQVKDRTNKIGMVYGFSVDKDYRFSLNTTIGNFGAYGSFGR</sequence>